<dbReference type="AlphaFoldDB" id="A0A1G4JVG6"/>
<dbReference type="GO" id="GO:0005778">
    <property type="term" value="C:peroxisomal membrane"/>
    <property type="evidence" value="ECO:0007669"/>
    <property type="project" value="UniProtKB-SubCell"/>
</dbReference>
<evidence type="ECO:0000256" key="4">
    <source>
        <dbReference type="ARBA" id="ARBA00018980"/>
    </source>
</evidence>
<evidence type="ECO:0000313" key="19">
    <source>
        <dbReference type="EMBL" id="SCU95028.1"/>
    </source>
</evidence>
<dbReference type="PANTHER" id="PTHR12888:SF0">
    <property type="entry name" value="PEROXISOME ASSEMBLY PROTEIN 12"/>
    <property type="match status" value="1"/>
</dbReference>
<reference evidence="20" key="1">
    <citation type="submission" date="2016-03" db="EMBL/GenBank/DDBJ databases">
        <authorList>
            <person name="Devillers H."/>
        </authorList>
    </citation>
    <scope>NUCLEOTIDE SEQUENCE [LARGE SCALE GENOMIC DNA]</scope>
</reference>
<evidence type="ECO:0000256" key="10">
    <source>
        <dbReference type="ARBA" id="ARBA00022927"/>
    </source>
</evidence>
<evidence type="ECO:0000256" key="2">
    <source>
        <dbReference type="ARBA" id="ARBA00004906"/>
    </source>
</evidence>
<dbReference type="GO" id="GO:0008270">
    <property type="term" value="F:zinc ion binding"/>
    <property type="evidence" value="ECO:0007669"/>
    <property type="project" value="UniProtKB-KW"/>
</dbReference>
<evidence type="ECO:0000256" key="11">
    <source>
        <dbReference type="ARBA" id="ARBA00022989"/>
    </source>
</evidence>
<feature type="domain" description="Pex N-terminal" evidence="17">
    <location>
        <begin position="29"/>
        <end position="289"/>
    </location>
</feature>
<comment type="pathway">
    <text evidence="2">Protein modification; protein ubiquitination.</text>
</comment>
<dbReference type="GO" id="GO:0043161">
    <property type="term" value="P:proteasome-mediated ubiquitin-dependent protein catabolic process"/>
    <property type="evidence" value="ECO:0007669"/>
    <property type="project" value="EnsemblFungi"/>
</dbReference>
<evidence type="ECO:0000256" key="6">
    <source>
        <dbReference type="ARBA" id="ARBA00022692"/>
    </source>
</evidence>
<evidence type="ECO:0000256" key="1">
    <source>
        <dbReference type="ARBA" id="ARBA00004585"/>
    </source>
</evidence>
<dbReference type="GO" id="GO:0006513">
    <property type="term" value="P:protein monoubiquitination"/>
    <property type="evidence" value="ECO:0007669"/>
    <property type="project" value="TreeGrafter"/>
</dbReference>
<keyword evidence="10" id="KW-0653">Protein transport</keyword>
<comment type="subcellular location">
    <subcellularLocation>
        <location evidence="1">Peroxisome membrane</location>
        <topology evidence="1">Multi-pass membrane protein</topology>
    </subcellularLocation>
</comment>
<dbReference type="GO" id="GO:0061630">
    <property type="term" value="F:ubiquitin protein ligase activity"/>
    <property type="evidence" value="ECO:0007669"/>
    <property type="project" value="EnsemblFungi"/>
</dbReference>
<evidence type="ECO:0000313" key="20">
    <source>
        <dbReference type="Proteomes" id="UP000190274"/>
    </source>
</evidence>
<organism evidence="19 20">
    <name type="scientific">Lachancea dasiensis</name>
    <dbReference type="NCBI Taxonomy" id="1072105"/>
    <lineage>
        <taxon>Eukaryota</taxon>
        <taxon>Fungi</taxon>
        <taxon>Dikarya</taxon>
        <taxon>Ascomycota</taxon>
        <taxon>Saccharomycotina</taxon>
        <taxon>Saccharomycetes</taxon>
        <taxon>Saccharomycetales</taxon>
        <taxon>Saccharomycetaceae</taxon>
        <taxon>Lachancea</taxon>
    </lineage>
</organism>
<keyword evidence="11" id="KW-1133">Transmembrane helix</keyword>
<dbReference type="InterPro" id="IPR013083">
    <property type="entry name" value="Znf_RING/FYVE/PHD"/>
</dbReference>
<evidence type="ECO:0000259" key="18">
    <source>
        <dbReference type="Pfam" id="PF13923"/>
    </source>
</evidence>
<dbReference type="GO" id="GO:0000209">
    <property type="term" value="P:protein polyubiquitination"/>
    <property type="evidence" value="ECO:0007669"/>
    <property type="project" value="EnsemblFungi"/>
</dbReference>
<dbReference type="InterPro" id="IPR017375">
    <property type="entry name" value="PEX12"/>
</dbReference>
<dbReference type="GO" id="GO:0016562">
    <property type="term" value="P:protein import into peroxisome matrix, receptor recycling"/>
    <property type="evidence" value="ECO:0007669"/>
    <property type="project" value="EnsemblFungi"/>
</dbReference>
<keyword evidence="7" id="KW-0479">Metal-binding</keyword>
<evidence type="ECO:0000256" key="8">
    <source>
        <dbReference type="ARBA" id="ARBA00022771"/>
    </source>
</evidence>
<evidence type="ECO:0000256" key="13">
    <source>
        <dbReference type="ARBA" id="ARBA00023140"/>
    </source>
</evidence>
<dbReference type="EMBL" id="LT598457">
    <property type="protein sequence ID" value="SCU95028.1"/>
    <property type="molecule type" value="Genomic_DNA"/>
</dbReference>
<dbReference type="GO" id="GO:0008320">
    <property type="term" value="F:protein transmembrane transporter activity"/>
    <property type="evidence" value="ECO:0007669"/>
    <property type="project" value="EnsemblFungi"/>
</dbReference>
<evidence type="ECO:0000256" key="16">
    <source>
        <dbReference type="PIRNR" id="PIRNR038074"/>
    </source>
</evidence>
<dbReference type="GO" id="GO:0044721">
    <property type="term" value="P:protein import into peroxisome matrix, substrate release"/>
    <property type="evidence" value="ECO:0007669"/>
    <property type="project" value="EnsemblFungi"/>
</dbReference>
<keyword evidence="6" id="KW-0812">Transmembrane</keyword>
<keyword evidence="8" id="KW-0863">Zinc-finger</keyword>
<sequence length="386" mass="43904">MDFYSNISATSSPVASSIYPTIFEVLSSEEIDELLTPSVRYIVANIVARKPNKYTLAINNWFDEWFLLAGRLILESHSLSKWDGTFIEKFYGLKRFNGANSVLLRTLQRNQGVDLPMRLRKQQRLAVLFQKVFVPYLVTKLDQAHSKLLARAFVSARDSVEDFNVRLLRRMQSAFIKFYPLLKKLMFLANLAIKLYFLSGKTGSTSLIDFILNIQYTRLSKFDYQRNELSETTNMHASNLSRRKNINNPALLFLLKMWGSKVGSVLKSSASQIFPAFIFLLRVFQWWTSEDISGGLQRSLDNIDEEVPPPPIPFEKNEDGKCRICGGAIQNPAAIGTGYVFCYPCIMQYLPQHEGKCPVTGSRLLGCAYDSNSGIWSITGIRKLLI</sequence>
<keyword evidence="9" id="KW-0862">Zinc</keyword>
<dbReference type="GO" id="GO:1990757">
    <property type="term" value="F:ubiquitin ligase activator activity"/>
    <property type="evidence" value="ECO:0007669"/>
    <property type="project" value="EnsemblFungi"/>
</dbReference>
<evidence type="ECO:0000256" key="12">
    <source>
        <dbReference type="ARBA" id="ARBA00023136"/>
    </source>
</evidence>
<keyword evidence="12 16" id="KW-0472">Membrane</keyword>
<dbReference type="OrthoDB" id="107372at2759"/>
<dbReference type="InterPro" id="IPR001841">
    <property type="entry name" value="Znf_RING"/>
</dbReference>
<evidence type="ECO:0000256" key="5">
    <source>
        <dbReference type="ARBA" id="ARBA00022448"/>
    </source>
</evidence>
<dbReference type="PIRSF" id="PIRSF038074">
    <property type="entry name" value="Peroxisome_assembly_p12"/>
    <property type="match status" value="1"/>
</dbReference>
<dbReference type="STRING" id="1266660.A0A1G4JVG6"/>
<dbReference type="PANTHER" id="PTHR12888">
    <property type="entry name" value="PEROXISOME ASSEMBLY PROTEIN 12 PEROXIN-12"/>
    <property type="match status" value="1"/>
</dbReference>
<dbReference type="SUPFAM" id="SSF57850">
    <property type="entry name" value="RING/U-box"/>
    <property type="match status" value="1"/>
</dbReference>
<dbReference type="Gene3D" id="3.30.40.10">
    <property type="entry name" value="Zinc/RING finger domain, C3HC4 (zinc finger)"/>
    <property type="match status" value="1"/>
</dbReference>
<evidence type="ECO:0000256" key="14">
    <source>
        <dbReference type="ARBA" id="ARBA00029692"/>
    </source>
</evidence>
<feature type="domain" description="RING-type" evidence="18">
    <location>
        <begin position="321"/>
        <end position="359"/>
    </location>
</feature>
<dbReference type="Pfam" id="PF04757">
    <property type="entry name" value="Pex2_Pex12"/>
    <property type="match status" value="1"/>
</dbReference>
<evidence type="ECO:0000256" key="9">
    <source>
        <dbReference type="ARBA" id="ARBA00022833"/>
    </source>
</evidence>
<dbReference type="InterPro" id="IPR006845">
    <property type="entry name" value="Pex_N"/>
</dbReference>
<keyword evidence="13 16" id="KW-0576">Peroxisome</keyword>
<name>A0A1G4JVG6_9SACH</name>
<dbReference type="Proteomes" id="UP000190274">
    <property type="component" value="Chromosome G"/>
</dbReference>
<evidence type="ECO:0000256" key="15">
    <source>
        <dbReference type="ARBA" id="ARBA00034505"/>
    </source>
</evidence>
<proteinExistence type="inferred from homology"/>
<dbReference type="Pfam" id="PF13923">
    <property type="entry name" value="zf-C3HC4_2"/>
    <property type="match status" value="1"/>
</dbReference>
<comment type="function">
    <text evidence="16">Component of a retrotranslocation channel required for peroxisome organization by mediating export of the PEX5 receptor from peroxisomes to the cytosol, thereby promoting PEX5 recycling.</text>
</comment>
<evidence type="ECO:0000259" key="17">
    <source>
        <dbReference type="Pfam" id="PF04757"/>
    </source>
</evidence>
<dbReference type="GO" id="GO:0000151">
    <property type="term" value="C:ubiquitin ligase complex"/>
    <property type="evidence" value="ECO:0007669"/>
    <property type="project" value="EnsemblFungi"/>
</dbReference>
<dbReference type="GO" id="GO:1990429">
    <property type="term" value="C:peroxisomal importomer complex"/>
    <property type="evidence" value="ECO:0007669"/>
    <property type="project" value="EnsemblFungi"/>
</dbReference>
<evidence type="ECO:0000256" key="3">
    <source>
        <dbReference type="ARBA" id="ARBA00008704"/>
    </source>
</evidence>
<evidence type="ECO:0000256" key="7">
    <source>
        <dbReference type="ARBA" id="ARBA00022723"/>
    </source>
</evidence>
<comment type="subunit">
    <text evidence="15">Component of the PEX2-PEX10-PEX12 retrotranslocation channel, composed of PEX2, PEX10 and PEX12.</text>
</comment>
<protein>
    <recommendedName>
        <fullName evidence="4 16">Peroxisome assembly protein 12</fullName>
    </recommendedName>
    <alternativeName>
        <fullName evidence="14 16">Peroxin-12</fullName>
    </alternativeName>
</protein>
<keyword evidence="5" id="KW-0813">Transport</keyword>
<keyword evidence="20" id="KW-1185">Reference proteome</keyword>
<gene>
    <name evidence="19" type="ORF">LADA_0G12970G</name>
</gene>
<comment type="similarity">
    <text evidence="3 16">Belongs to the pex2/pex10/pex12 family.</text>
</comment>
<accession>A0A1G4JVG6</accession>